<name>A0ABR1YK79_9PEZI</name>
<accession>A0ABR1YK79</accession>
<dbReference type="PANTHER" id="PTHR12461:SF99">
    <property type="entry name" value="BIFUNCTIONAL PEPTIDASE AND (3S)-LYSYL HYDROXYLASE JMJD7"/>
    <property type="match status" value="1"/>
</dbReference>
<dbReference type="InterPro" id="IPR003347">
    <property type="entry name" value="JmjC_dom"/>
</dbReference>
<evidence type="ECO:0000259" key="1">
    <source>
        <dbReference type="PROSITE" id="PS51184"/>
    </source>
</evidence>
<dbReference type="InterPro" id="IPR014710">
    <property type="entry name" value="RmlC-like_jellyroll"/>
</dbReference>
<dbReference type="SUPFAM" id="SSF51197">
    <property type="entry name" value="Clavaminate synthase-like"/>
    <property type="match status" value="1"/>
</dbReference>
<feature type="domain" description="JmjC" evidence="1">
    <location>
        <begin position="139"/>
        <end position="332"/>
    </location>
</feature>
<gene>
    <name evidence="2" type="ORF">HDK90DRAFT_554517</name>
</gene>
<dbReference type="Proteomes" id="UP001492380">
    <property type="component" value="Unassembled WGS sequence"/>
</dbReference>
<reference evidence="2 3" key="1">
    <citation type="submission" date="2024-04" db="EMBL/GenBank/DDBJ databases">
        <title>Phyllosticta paracitricarpa is synonymous to the EU quarantine fungus P. citricarpa based on phylogenomic analyses.</title>
        <authorList>
            <consortium name="Lawrence Berkeley National Laboratory"/>
            <person name="Van Ingen-Buijs V.A."/>
            <person name="Van Westerhoven A.C."/>
            <person name="Haridas S."/>
            <person name="Skiadas P."/>
            <person name="Martin F."/>
            <person name="Groenewald J.Z."/>
            <person name="Crous P.W."/>
            <person name="Seidl M.F."/>
        </authorList>
    </citation>
    <scope>NUCLEOTIDE SEQUENCE [LARGE SCALE GENOMIC DNA]</scope>
    <source>
        <strain evidence="2 3">CBS 123374</strain>
    </source>
</reference>
<dbReference type="EMBL" id="JBBWRZ010000007">
    <property type="protein sequence ID" value="KAK8231952.1"/>
    <property type="molecule type" value="Genomic_DNA"/>
</dbReference>
<evidence type="ECO:0000313" key="2">
    <source>
        <dbReference type="EMBL" id="KAK8231952.1"/>
    </source>
</evidence>
<dbReference type="PANTHER" id="PTHR12461">
    <property type="entry name" value="HYPOXIA-INDUCIBLE FACTOR 1 ALPHA INHIBITOR-RELATED"/>
    <property type="match status" value="1"/>
</dbReference>
<dbReference type="PROSITE" id="PS51184">
    <property type="entry name" value="JMJC"/>
    <property type="match status" value="1"/>
</dbReference>
<dbReference type="Pfam" id="PF13621">
    <property type="entry name" value="Cupin_8"/>
    <property type="match status" value="1"/>
</dbReference>
<keyword evidence="3" id="KW-1185">Reference proteome</keyword>
<sequence>MSDQQVADAVRELIESYHELNAHVVDELYEEPSPLEFMRYVAKNRPFVIRSGAAYWDALKKWNADYLKEAMKAQGVNVAITNEGNADSAVETSDERLVFVEPYEREEPFSQVLDQIAGQELRGTEPRVRRYAQTQNDNLRGEYTPLFSDVPADIPFARIALEQLTGPDAINFWLGNSYSTTALHKDNYENIYVQVLGRKHFTLMPPVESACVNEQELPTARYGPKDCSSENSPDELVPDEQLRELDIKMAEGADKVPCPLWDPDVATERTSPFSHLAKPLKVTLEPGDMLYLPAMWYHKVAQSCSEEGICVAVNYWYDMDFGGSFWSLASFARSMGILASAKAATGSTPEPGT</sequence>
<comment type="caution">
    <text evidence="2">The sequence shown here is derived from an EMBL/GenBank/DDBJ whole genome shotgun (WGS) entry which is preliminary data.</text>
</comment>
<protein>
    <submittedName>
        <fullName evidence="2">Pla2g4b</fullName>
    </submittedName>
</protein>
<proteinExistence type="predicted"/>
<evidence type="ECO:0000313" key="3">
    <source>
        <dbReference type="Proteomes" id="UP001492380"/>
    </source>
</evidence>
<dbReference type="InterPro" id="IPR041667">
    <property type="entry name" value="Cupin_8"/>
</dbReference>
<dbReference type="SMART" id="SM00558">
    <property type="entry name" value="JmjC"/>
    <property type="match status" value="1"/>
</dbReference>
<dbReference type="Gene3D" id="2.60.120.10">
    <property type="entry name" value="Jelly Rolls"/>
    <property type="match status" value="1"/>
</dbReference>
<organism evidence="2 3">
    <name type="scientific">Phyllosticta capitalensis</name>
    <dbReference type="NCBI Taxonomy" id="121624"/>
    <lineage>
        <taxon>Eukaryota</taxon>
        <taxon>Fungi</taxon>
        <taxon>Dikarya</taxon>
        <taxon>Ascomycota</taxon>
        <taxon>Pezizomycotina</taxon>
        <taxon>Dothideomycetes</taxon>
        <taxon>Dothideomycetes incertae sedis</taxon>
        <taxon>Botryosphaeriales</taxon>
        <taxon>Phyllostictaceae</taxon>
        <taxon>Phyllosticta</taxon>
    </lineage>
</organism>